<organism evidence="2">
    <name type="scientific">uncultured Sphingomonadaceae bacterium</name>
    <dbReference type="NCBI Taxonomy" id="169976"/>
    <lineage>
        <taxon>Bacteria</taxon>
        <taxon>Pseudomonadati</taxon>
        <taxon>Pseudomonadota</taxon>
        <taxon>Alphaproteobacteria</taxon>
        <taxon>Sphingomonadales</taxon>
        <taxon>Sphingomonadaceae</taxon>
        <taxon>environmental samples</taxon>
    </lineage>
</organism>
<evidence type="ECO:0008006" key="3">
    <source>
        <dbReference type="Google" id="ProtNLM"/>
    </source>
</evidence>
<evidence type="ECO:0000313" key="2">
    <source>
        <dbReference type="EMBL" id="CAA9507638.1"/>
    </source>
</evidence>
<dbReference type="NCBIfam" id="TIGR04433">
    <property type="entry name" value="UrcA_uranyl"/>
    <property type="match status" value="1"/>
</dbReference>
<evidence type="ECO:0000256" key="1">
    <source>
        <dbReference type="SAM" id="SignalP"/>
    </source>
</evidence>
<sequence>MSKRITVALAILAGVGTTLGAATAAEATSANSRSVSVHYADLDLAGTAGQEALSDRIRRAARVACGRPRDHSFNERVATSRCREGAMTVATARAGALAQAASHRTELAAAAR</sequence>
<feature type="chain" id="PRO_5027092955" description="UrcA family protein" evidence="1">
    <location>
        <begin position="25"/>
        <end position="112"/>
    </location>
</feature>
<accession>A0A6J4SWP9</accession>
<keyword evidence="1" id="KW-0732">Signal</keyword>
<gene>
    <name evidence="2" type="ORF">AVDCRST_MAG39-1788</name>
</gene>
<dbReference type="AlphaFoldDB" id="A0A6J4SWP9"/>
<dbReference type="EMBL" id="CADCVW010000072">
    <property type="protein sequence ID" value="CAA9507638.1"/>
    <property type="molecule type" value="Genomic_DNA"/>
</dbReference>
<dbReference type="InterPro" id="IPR030972">
    <property type="entry name" value="UrcA_uranyl"/>
</dbReference>
<name>A0A6J4SWP9_9SPHN</name>
<feature type="signal peptide" evidence="1">
    <location>
        <begin position="1"/>
        <end position="24"/>
    </location>
</feature>
<protein>
    <recommendedName>
        <fullName evidence="3">UrcA family protein</fullName>
    </recommendedName>
</protein>
<reference evidence="2" key="1">
    <citation type="submission" date="2020-02" db="EMBL/GenBank/DDBJ databases">
        <authorList>
            <person name="Meier V. D."/>
        </authorList>
    </citation>
    <scope>NUCLEOTIDE SEQUENCE</scope>
    <source>
        <strain evidence="2">AVDCRST_MAG39</strain>
    </source>
</reference>
<proteinExistence type="predicted"/>